<dbReference type="AlphaFoldDB" id="X1F5D7"/>
<accession>X1F5D7</accession>
<evidence type="ECO:0008006" key="2">
    <source>
        <dbReference type="Google" id="ProtNLM"/>
    </source>
</evidence>
<comment type="caution">
    <text evidence="1">The sequence shown here is derived from an EMBL/GenBank/DDBJ whole genome shotgun (WGS) entry which is preliminary data.</text>
</comment>
<protein>
    <recommendedName>
        <fullName evidence="2">C2H2-type domain-containing protein</fullName>
    </recommendedName>
</protein>
<gene>
    <name evidence="1" type="ORF">S03H2_08023</name>
</gene>
<evidence type="ECO:0000313" key="1">
    <source>
        <dbReference type="EMBL" id="GAH27790.1"/>
    </source>
</evidence>
<name>X1F5D7_9ZZZZ</name>
<proteinExistence type="predicted"/>
<reference evidence="1" key="1">
    <citation type="journal article" date="2014" name="Front. Microbiol.">
        <title>High frequency of phylogenetically diverse reductive dehalogenase-homologous genes in deep subseafloor sedimentary metagenomes.</title>
        <authorList>
            <person name="Kawai M."/>
            <person name="Futagami T."/>
            <person name="Toyoda A."/>
            <person name="Takaki Y."/>
            <person name="Nishi S."/>
            <person name="Hori S."/>
            <person name="Arai W."/>
            <person name="Tsubouchi T."/>
            <person name="Morono Y."/>
            <person name="Uchiyama I."/>
            <person name="Ito T."/>
            <person name="Fujiyama A."/>
            <person name="Inagaki F."/>
            <person name="Takami H."/>
        </authorList>
    </citation>
    <scope>NUCLEOTIDE SEQUENCE</scope>
    <source>
        <strain evidence="1">Expedition CK06-06</strain>
    </source>
</reference>
<organism evidence="1">
    <name type="scientific">marine sediment metagenome</name>
    <dbReference type="NCBI Taxonomy" id="412755"/>
    <lineage>
        <taxon>unclassified sequences</taxon>
        <taxon>metagenomes</taxon>
        <taxon>ecological metagenomes</taxon>
    </lineage>
</organism>
<dbReference type="EMBL" id="BARU01003816">
    <property type="protein sequence ID" value="GAH27790.1"/>
    <property type="molecule type" value="Genomic_DNA"/>
</dbReference>
<sequence length="84" mass="9873">MDFESAFWLVFHRTFKWRPIVMGCCDCKGTYYLSKNKIVRHLKNSNGDEEPVIACPYCGLEHFIAFVRLDPDVVSIKWEVITEK</sequence>